<dbReference type="AlphaFoldDB" id="A0A835XUU6"/>
<evidence type="ECO:0000313" key="5">
    <source>
        <dbReference type="Proteomes" id="UP000612055"/>
    </source>
</evidence>
<dbReference type="Gene3D" id="2.130.10.30">
    <property type="entry name" value="Regulator of chromosome condensation 1/beta-lactamase-inhibitor protein II"/>
    <property type="match status" value="1"/>
</dbReference>
<comment type="caution">
    <text evidence="4">The sequence shown here is derived from an EMBL/GenBank/DDBJ whole genome shotgun (WGS) entry which is preliminary data.</text>
</comment>
<feature type="repeat" description="RCC1" evidence="1">
    <location>
        <begin position="856"/>
        <end position="911"/>
    </location>
</feature>
<evidence type="ECO:0000313" key="4">
    <source>
        <dbReference type="EMBL" id="KAG2490546.1"/>
    </source>
</evidence>
<dbReference type="PANTHER" id="PTHR24216:SF65">
    <property type="entry name" value="PAXILLIN-LIKE PROTEIN 1"/>
    <property type="match status" value="1"/>
</dbReference>
<feature type="region of interest" description="Disordered" evidence="2">
    <location>
        <begin position="1"/>
        <end position="286"/>
    </location>
</feature>
<dbReference type="SUPFAM" id="SSF50985">
    <property type="entry name" value="RCC1/BLIP-II"/>
    <property type="match status" value="1"/>
</dbReference>
<feature type="compositionally biased region" description="Pro residues" evidence="2">
    <location>
        <begin position="9"/>
        <end position="259"/>
    </location>
</feature>
<dbReference type="Pfam" id="PF13540">
    <property type="entry name" value="RCC1_2"/>
    <property type="match status" value="1"/>
</dbReference>
<sequence length="918" mass="97927">MAVAVAQGPKPPGPRPPPPIPHPTPKPPSPPSPRPSPRPPPKPPSPPSPRPPPSKPPSPPSPRPPPPKPPSPPSPRPPSPKPPSPPSPRPSPPKPSPPSPRPPPPQPPPPYPRPPSPKPPSPPSPRPPPPTPPSPPSPRPSPPKPSPPSPRPPPPKPPPPYPRPPSPKPPSPPSPRPPPPTPPSPPSPRPSPPKPSPPSPRPPPPKPPPPYPRPPSPKPPSPPSPRPPPPTPPSPPWPRPSPRPPPSPPRPPMPPPKPPRYACGQATAAARAPSQATVTSTPADPTAAATQVKYTHLSKRWLIKTAGLTGEAYELLSGQPRKAVTGQLVRLGSTVTVYCVPLLADAHACYTSDVVSFALPAPVPSRNLDMEYLVVVVRLAASAACGASDSADPSAVYNYFWDDRGYAQILEACSYGSVRLNQTKFRVLPVTVPCNIDIQYCDHVAVANAASKAAAAALAPNHVPDRRMYIMPYSVVEWCSWGGLSENRGRESWMTPGVWGIQRAGTVLQEMVHNFGMFHAWRNLNEYADLSTFMGFGESCPTAPELWRLGWGTVAALLNSTTSQPDRNLSPDIPLIGIRINATWVGPQGVMIKIQPNWIPGYPLGARNLYISYRGRGTARDWSLPDEFNGMISVHEAWATVDNDFFSPDDPEYNLINVTMPGAPLDLLKYQIHMQTREPAPDGSSIVVDLCRYRTSPATCISLLPDVPTICPTVPGYAALSDVDHTGNNWDFRLRLLELQLACDGEPTCRGFTFTPAHDRVGDIGWLKTAPLTNLFLSPGTCVYFRGGYPRNGVTPSALKCWGPDGQKQLGYDPLGDTIGATNATMGPALRNVLNGTASAIAAGRVHTCAVLQPSGKVLCWGDGSELNSGSIGSGAENQLYAAEAQPFLLLGERAVTLSSRAYHTCAVTVTGKVVCWG</sequence>
<evidence type="ECO:0000259" key="3">
    <source>
        <dbReference type="Pfam" id="PF05548"/>
    </source>
</evidence>
<gene>
    <name evidence="4" type="ORF">HYH03_010940</name>
</gene>
<dbReference type="InterPro" id="IPR008752">
    <property type="entry name" value="Peptidase_M11"/>
</dbReference>
<dbReference type="Pfam" id="PF05548">
    <property type="entry name" value="Peptidase_M11"/>
    <property type="match status" value="1"/>
</dbReference>
<dbReference type="Proteomes" id="UP000612055">
    <property type="component" value="Unassembled WGS sequence"/>
</dbReference>
<dbReference type="EMBL" id="JAEHOE010000060">
    <property type="protein sequence ID" value="KAG2490546.1"/>
    <property type="molecule type" value="Genomic_DNA"/>
</dbReference>
<dbReference type="PROSITE" id="PS50012">
    <property type="entry name" value="RCC1_3"/>
    <property type="match status" value="1"/>
</dbReference>
<evidence type="ECO:0000256" key="2">
    <source>
        <dbReference type="SAM" id="MobiDB-lite"/>
    </source>
</evidence>
<feature type="domain" description="Peptidase M11 gametolysin" evidence="3">
    <location>
        <begin position="379"/>
        <end position="645"/>
    </location>
</feature>
<protein>
    <recommendedName>
        <fullName evidence="3">Peptidase M11 gametolysin domain-containing protein</fullName>
    </recommendedName>
</protein>
<organism evidence="4 5">
    <name type="scientific">Edaphochlamys debaryana</name>
    <dbReference type="NCBI Taxonomy" id="47281"/>
    <lineage>
        <taxon>Eukaryota</taxon>
        <taxon>Viridiplantae</taxon>
        <taxon>Chlorophyta</taxon>
        <taxon>core chlorophytes</taxon>
        <taxon>Chlorophyceae</taxon>
        <taxon>CS clade</taxon>
        <taxon>Chlamydomonadales</taxon>
        <taxon>Chlamydomonadales incertae sedis</taxon>
        <taxon>Edaphochlamys</taxon>
    </lineage>
</organism>
<dbReference type="PRINTS" id="PR01217">
    <property type="entry name" value="PRICHEXTENSN"/>
</dbReference>
<keyword evidence="5" id="KW-1185">Reference proteome</keyword>
<dbReference type="InterPro" id="IPR000408">
    <property type="entry name" value="Reg_chr_condens"/>
</dbReference>
<dbReference type="InterPro" id="IPR009091">
    <property type="entry name" value="RCC1/BLIP-II"/>
</dbReference>
<reference evidence="4" key="1">
    <citation type="journal article" date="2020" name="bioRxiv">
        <title>Comparative genomics of Chlamydomonas.</title>
        <authorList>
            <person name="Craig R.J."/>
            <person name="Hasan A.R."/>
            <person name="Ness R.W."/>
            <person name="Keightley P.D."/>
        </authorList>
    </citation>
    <scope>NUCLEOTIDE SEQUENCE</scope>
    <source>
        <strain evidence="4">CCAP 11/70</strain>
    </source>
</reference>
<proteinExistence type="predicted"/>
<dbReference type="PANTHER" id="PTHR24216">
    <property type="entry name" value="PAXILLIN-RELATED"/>
    <property type="match status" value="1"/>
</dbReference>
<feature type="compositionally biased region" description="Low complexity" evidence="2">
    <location>
        <begin position="266"/>
        <end position="286"/>
    </location>
</feature>
<name>A0A835XUU6_9CHLO</name>
<evidence type="ECO:0000256" key="1">
    <source>
        <dbReference type="PROSITE-ProRule" id="PRU00235"/>
    </source>
</evidence>
<accession>A0A835XUU6</accession>